<evidence type="ECO:0000313" key="2">
    <source>
        <dbReference type="EMBL" id="PRY65562.1"/>
    </source>
</evidence>
<dbReference type="PANTHER" id="PTHR42957:SF1">
    <property type="entry name" value="HELICASE MJ1565-RELATED"/>
    <property type="match status" value="1"/>
</dbReference>
<comment type="caution">
    <text evidence="2">The sequence shown here is derived from an EMBL/GenBank/DDBJ whole genome shotgun (WGS) entry which is preliminary data.</text>
</comment>
<dbReference type="RefSeq" id="WP_106373972.1">
    <property type="nucleotide sequence ID" value="NZ_PVTK01000002.1"/>
</dbReference>
<dbReference type="Pfam" id="PF01935">
    <property type="entry name" value="DUF87"/>
    <property type="match status" value="1"/>
</dbReference>
<dbReference type="PANTHER" id="PTHR42957">
    <property type="entry name" value="HELICASE MJ1565-RELATED"/>
    <property type="match status" value="1"/>
</dbReference>
<dbReference type="CDD" id="cd01127">
    <property type="entry name" value="TrwB_TraG_TraD_VirD4"/>
    <property type="match status" value="1"/>
</dbReference>
<keyword evidence="3" id="KW-1185">Reference proteome</keyword>
<dbReference type="SUPFAM" id="SSF52540">
    <property type="entry name" value="P-loop containing nucleoside triphosphate hydrolases"/>
    <property type="match status" value="1"/>
</dbReference>
<gene>
    <name evidence="2" type="ORF">B0H98_10286</name>
</gene>
<dbReference type="Proteomes" id="UP000237647">
    <property type="component" value="Unassembled WGS sequence"/>
</dbReference>
<dbReference type="InterPro" id="IPR002789">
    <property type="entry name" value="HerA_central"/>
</dbReference>
<proteinExistence type="predicted"/>
<evidence type="ECO:0000313" key="3">
    <source>
        <dbReference type="Proteomes" id="UP000237647"/>
    </source>
</evidence>
<dbReference type="Gene3D" id="3.40.50.300">
    <property type="entry name" value="P-loop containing nucleotide triphosphate hydrolases"/>
    <property type="match status" value="2"/>
</dbReference>
<evidence type="ECO:0000259" key="1">
    <source>
        <dbReference type="Pfam" id="PF01935"/>
    </source>
</evidence>
<name>A0A2T0V5V2_9GAMM</name>
<dbReference type="InterPro" id="IPR008571">
    <property type="entry name" value="HerA-like"/>
</dbReference>
<dbReference type="EMBL" id="PVTK01000002">
    <property type="protein sequence ID" value="PRY65562.1"/>
    <property type="molecule type" value="Genomic_DNA"/>
</dbReference>
<feature type="domain" description="Helicase HerA central" evidence="1">
    <location>
        <begin position="128"/>
        <end position="263"/>
    </location>
</feature>
<dbReference type="InterPro" id="IPR027417">
    <property type="entry name" value="P-loop_NTPase"/>
</dbReference>
<accession>A0A2T0V5V2</accession>
<protein>
    <recommendedName>
        <fullName evidence="1">Helicase HerA central domain-containing protein</fullName>
    </recommendedName>
</protein>
<organism evidence="2 3">
    <name type="scientific">Vreelandella songnenensis</name>
    <dbReference type="NCBI Taxonomy" id="1176243"/>
    <lineage>
        <taxon>Bacteria</taxon>
        <taxon>Pseudomonadati</taxon>
        <taxon>Pseudomonadota</taxon>
        <taxon>Gammaproteobacteria</taxon>
        <taxon>Oceanospirillales</taxon>
        <taxon>Halomonadaceae</taxon>
        <taxon>Vreelandella</taxon>
    </lineage>
</organism>
<reference evidence="2 3" key="1">
    <citation type="submission" date="2018-03" db="EMBL/GenBank/DDBJ databases">
        <title>Genomic Encyclopedia of Type Strains, Phase III (KMG-III): the genomes of soil and plant-associated and newly described type strains.</title>
        <authorList>
            <person name="Whitman W."/>
        </authorList>
    </citation>
    <scope>NUCLEOTIDE SEQUENCE [LARGE SCALE GENOMIC DNA]</scope>
    <source>
        <strain evidence="2 3">CGMCC 1.12152</strain>
    </source>
</reference>
<dbReference type="AlphaFoldDB" id="A0A2T0V5V2"/>
<dbReference type="OrthoDB" id="9806951at2"/>
<sequence>MSIRVGEVIAVHGTKIVLKIDEQSSKETLFYDGDKYKGVSIREYLSIQRGFRDIICMVEGEFLDESRTELLDGKQTFVRKVEARPIGYFDRSGFNQGIKFLPMIQDAAHLLSEERIRSIFDREADGDFKIGQMLKEEIAVGLPWKRLFNSHIGIFGNTGSGKSNTLANLYTVLFDQKLTVITGKSRFIILDFNGEYGGEQLTSAANKTLYQLSTMTSPDQNDPTSRFPLAPDEFWELETMALLFQATTNTQRPFLSRVINGKQRFGENPASLANYAKAKFRQSFCAGEVKPATLDLMRTVAKRMGNQPLQDLLAEITLYRNGRFNYRGAFIDPNGTQYAVHIAPSVETLDAQGLDEFDELVLRVNLQLMSDLNAGYVQFEYIQPLLKRVESSLASLRKVLTISRVPSAEQLLTVISMRRCNNELKKILPLLFAKHYYNSHKSVVANPPDCTIHLIIDEAHNILSDQSARESETWKDYRLEQFEEIIKEGRKFGMFITIASQRPADISSTIVSQIHNFFIHRLVNDRDLYLIDNTISTLDSLSRSHIPSLSQGCCVVTGTAFELPMLIQVDRLLGNKQPASEDVDLERLWSE</sequence>